<evidence type="ECO:0000313" key="3">
    <source>
        <dbReference type="Proteomes" id="UP001385951"/>
    </source>
</evidence>
<protein>
    <recommendedName>
        <fullName evidence="4">C2H2-type domain-containing protein</fullName>
    </recommendedName>
</protein>
<organism evidence="2 3">
    <name type="scientific">Cerrena zonata</name>
    <dbReference type="NCBI Taxonomy" id="2478898"/>
    <lineage>
        <taxon>Eukaryota</taxon>
        <taxon>Fungi</taxon>
        <taxon>Dikarya</taxon>
        <taxon>Basidiomycota</taxon>
        <taxon>Agaricomycotina</taxon>
        <taxon>Agaricomycetes</taxon>
        <taxon>Polyporales</taxon>
        <taxon>Cerrenaceae</taxon>
        <taxon>Cerrena</taxon>
    </lineage>
</organism>
<dbReference type="Proteomes" id="UP001385951">
    <property type="component" value="Unassembled WGS sequence"/>
</dbReference>
<keyword evidence="3" id="KW-1185">Reference proteome</keyword>
<comment type="caution">
    <text evidence="2">The sequence shown here is derived from an EMBL/GenBank/DDBJ whole genome shotgun (WGS) entry which is preliminary data.</text>
</comment>
<sequence length="247" mass="27551">MEKINLNEYFEGISTNRTCPSELCAHASGTNVEFRDHLWTHKETEAGRPISKQERLNRCPHPDCNPTATHSSISKHMNSHTGRKSLVCPHLVSWEPHHERELCGYSTMHSDKLQAHRYIQHGFDQEAPTSIDPWVEWASVALSDAELHFDGPVEEYGNEDNINAPHFHPNLNPPPAVGAQGNAPTAAGPQVHSANAPLPYAPPTGVHFALGGRQLHLKRVEITRFAHIPHPLGHIVTKIEKLTYLCI</sequence>
<name>A0AAW0FRN0_9APHY</name>
<dbReference type="EMBL" id="JASBNA010000030">
    <property type="protein sequence ID" value="KAK7683501.1"/>
    <property type="molecule type" value="Genomic_DNA"/>
</dbReference>
<dbReference type="AlphaFoldDB" id="A0AAW0FRN0"/>
<proteinExistence type="predicted"/>
<gene>
    <name evidence="2" type="ORF">QCA50_013335</name>
</gene>
<reference evidence="2 3" key="1">
    <citation type="submission" date="2022-09" db="EMBL/GenBank/DDBJ databases">
        <authorList>
            <person name="Palmer J.M."/>
        </authorList>
    </citation>
    <scope>NUCLEOTIDE SEQUENCE [LARGE SCALE GENOMIC DNA]</scope>
    <source>
        <strain evidence="2 3">DSM 7382</strain>
    </source>
</reference>
<evidence type="ECO:0000256" key="1">
    <source>
        <dbReference type="SAM" id="MobiDB-lite"/>
    </source>
</evidence>
<accession>A0AAW0FRN0</accession>
<feature type="region of interest" description="Disordered" evidence="1">
    <location>
        <begin position="162"/>
        <end position="198"/>
    </location>
</feature>
<evidence type="ECO:0000313" key="2">
    <source>
        <dbReference type="EMBL" id="KAK7683501.1"/>
    </source>
</evidence>
<evidence type="ECO:0008006" key="4">
    <source>
        <dbReference type="Google" id="ProtNLM"/>
    </source>
</evidence>